<name>A0ABQ3I6Q0_9BACT</name>
<gene>
    <name evidence="1" type="ORF">GCM10011340_06800</name>
</gene>
<reference evidence="2" key="1">
    <citation type="journal article" date="2019" name="Int. J. Syst. Evol. Microbiol.">
        <title>The Global Catalogue of Microorganisms (GCM) 10K type strain sequencing project: providing services to taxonomists for standard genome sequencing and annotation.</title>
        <authorList>
            <consortium name="The Broad Institute Genomics Platform"/>
            <consortium name="The Broad Institute Genome Sequencing Center for Infectious Disease"/>
            <person name="Wu L."/>
            <person name="Ma J."/>
        </authorList>
    </citation>
    <scope>NUCLEOTIDE SEQUENCE [LARGE SCALE GENOMIC DNA]</scope>
    <source>
        <strain evidence="2">CGMCC 1.15111</strain>
    </source>
</reference>
<proteinExistence type="predicted"/>
<protein>
    <submittedName>
        <fullName evidence="1">Uncharacterized protein</fullName>
    </submittedName>
</protein>
<organism evidence="1 2">
    <name type="scientific">Roseivirga thermotolerans</name>
    <dbReference type="NCBI Taxonomy" id="1758176"/>
    <lineage>
        <taxon>Bacteria</taxon>
        <taxon>Pseudomonadati</taxon>
        <taxon>Bacteroidota</taxon>
        <taxon>Cytophagia</taxon>
        <taxon>Cytophagales</taxon>
        <taxon>Roseivirgaceae</taxon>
        <taxon>Roseivirga</taxon>
    </lineage>
</organism>
<dbReference type="Proteomes" id="UP000658258">
    <property type="component" value="Unassembled WGS sequence"/>
</dbReference>
<sequence length="135" mass="15703">MAKGQSTEEATQAFILKVMSDYKNPLAYYPFNRDIFLPSQQELDSLDRAFQRSPYVRGRSPFLFVYGDSLKRESFVDATGRPLFPQGLLNLKTNLPSGYDYALRRQRVLLKSNPNAGRFLLYNQEFRKLNKSQKH</sequence>
<evidence type="ECO:0000313" key="2">
    <source>
        <dbReference type="Proteomes" id="UP000658258"/>
    </source>
</evidence>
<comment type="caution">
    <text evidence="1">The sequence shown here is derived from an EMBL/GenBank/DDBJ whole genome shotgun (WGS) entry which is preliminary data.</text>
</comment>
<dbReference type="EMBL" id="BNAG01000001">
    <property type="protein sequence ID" value="GHE54761.1"/>
    <property type="molecule type" value="Genomic_DNA"/>
</dbReference>
<keyword evidence="2" id="KW-1185">Reference proteome</keyword>
<accession>A0ABQ3I6Q0</accession>
<evidence type="ECO:0000313" key="1">
    <source>
        <dbReference type="EMBL" id="GHE54761.1"/>
    </source>
</evidence>